<organism evidence="2 3">
    <name type="scientific">Desulfovibrio porci</name>
    <dbReference type="NCBI Taxonomy" id="2605782"/>
    <lineage>
        <taxon>Bacteria</taxon>
        <taxon>Pseudomonadati</taxon>
        <taxon>Thermodesulfobacteriota</taxon>
        <taxon>Desulfovibrionia</taxon>
        <taxon>Desulfovibrionales</taxon>
        <taxon>Desulfovibrionaceae</taxon>
        <taxon>Desulfovibrio</taxon>
    </lineage>
</organism>
<dbReference type="EMBL" id="VUMH01000002">
    <property type="protein sequence ID" value="MSS26919.1"/>
    <property type="molecule type" value="Genomic_DNA"/>
</dbReference>
<dbReference type="PANTHER" id="PTHR42867">
    <property type="entry name" value="MEMBRANE PROTEIN-RELATED"/>
    <property type="match status" value="1"/>
</dbReference>
<evidence type="ECO:0000313" key="2">
    <source>
        <dbReference type="EMBL" id="MSS26919.1"/>
    </source>
</evidence>
<protein>
    <submittedName>
        <fullName evidence="2">DUF1385 domain-containing protein</fullName>
    </submittedName>
</protein>
<name>A0A6L5XIL1_9BACT</name>
<dbReference type="Pfam" id="PF07136">
    <property type="entry name" value="DUF1385"/>
    <property type="match status" value="1"/>
</dbReference>
<keyword evidence="1" id="KW-0472">Membrane</keyword>
<evidence type="ECO:0000313" key="3">
    <source>
        <dbReference type="Proteomes" id="UP000477488"/>
    </source>
</evidence>
<feature type="transmembrane region" description="Helical" evidence="1">
    <location>
        <begin position="187"/>
        <end position="210"/>
    </location>
</feature>
<evidence type="ECO:0000256" key="1">
    <source>
        <dbReference type="SAM" id="Phobius"/>
    </source>
</evidence>
<sequence length="304" mass="33463">MEGVMMRNGDTYGLAVRRPDGVIRAQRLPWFSLTRRAWLKKPFVRGFPILLETLVNGIQALNRSVEAAAQSEEEELSGWHLALSLGLALVMAIALFVVAPHLLSLVMLWLHLGGDVEGLSFHLWDGFFKCCIFMGYIRLISYVPDIRRVFQYHGAEHKTIHAFEAGGEVSAASAAGMSRLHPRCGTTFLLFVICISIILHAVLVPLLLMIHTPQNMVAKHALTISFKLLLMAPISALAYELIRYAARLPDGFWATLLRAPGLALQRLTTYEPDAAQLDVAVVALREALGPDAGAGIRTAPYLEG</sequence>
<comment type="caution">
    <text evidence="2">The sequence shown here is derived from an EMBL/GenBank/DDBJ whole genome shotgun (WGS) entry which is preliminary data.</text>
</comment>
<feature type="transmembrane region" description="Helical" evidence="1">
    <location>
        <begin position="222"/>
        <end position="242"/>
    </location>
</feature>
<keyword evidence="1" id="KW-0812">Transmembrane</keyword>
<proteinExistence type="predicted"/>
<dbReference type="PANTHER" id="PTHR42867:SF1">
    <property type="entry name" value="MEMBRANE PROTEIN-RELATED"/>
    <property type="match status" value="1"/>
</dbReference>
<feature type="transmembrane region" description="Helical" evidence="1">
    <location>
        <begin position="121"/>
        <end position="140"/>
    </location>
</feature>
<keyword evidence="3" id="KW-1185">Reference proteome</keyword>
<reference evidence="2 3" key="1">
    <citation type="submission" date="2019-09" db="EMBL/GenBank/DDBJ databases">
        <title>In-depth cultivation of the pig gut microbiome towards novel bacterial diversity and tailored functional studies.</title>
        <authorList>
            <person name="Wylensek D."/>
            <person name="Hitch T.C.A."/>
            <person name="Clavel T."/>
        </authorList>
    </citation>
    <scope>NUCLEOTIDE SEQUENCE [LARGE SCALE GENOMIC DNA]</scope>
    <source>
        <strain evidence="2 3">PG-178-WT-4</strain>
    </source>
</reference>
<dbReference type="InterPro" id="IPR010787">
    <property type="entry name" value="DUF1385"/>
</dbReference>
<feature type="transmembrane region" description="Helical" evidence="1">
    <location>
        <begin position="81"/>
        <end position="109"/>
    </location>
</feature>
<accession>A0A6L5XIL1</accession>
<gene>
    <name evidence="2" type="ORF">FYJ44_02430</name>
</gene>
<dbReference type="AlphaFoldDB" id="A0A6L5XIL1"/>
<dbReference type="Proteomes" id="UP000477488">
    <property type="component" value="Unassembled WGS sequence"/>
</dbReference>
<dbReference type="RefSeq" id="WP_154509305.1">
    <property type="nucleotide sequence ID" value="NZ_VUMH01000002.1"/>
</dbReference>
<keyword evidence="1" id="KW-1133">Transmembrane helix</keyword>